<comment type="caution">
    <text evidence="3">The sequence shown here is derived from an EMBL/GenBank/DDBJ whole genome shotgun (WGS) entry which is preliminary data.</text>
</comment>
<evidence type="ECO:0000313" key="4">
    <source>
        <dbReference type="Proteomes" id="UP000244722"/>
    </source>
</evidence>
<dbReference type="InterPro" id="IPR056884">
    <property type="entry name" value="NPHP3-like_N"/>
</dbReference>
<name>A0A2T6ZLV3_TUBBO</name>
<sequence>MAKSFADNINSFNVSNVSSVSNVSNVLNVSNHYTAAEDRSEILTWLSPLEPRIRHQDLRTRRADKVGEWLLRTDEFQRWCDGSQHVESEHATLFCCGGPAWTGYATKVKEQNTAVACFYVDFAAREEQSPTNMLGSLLKQIVGGLEKIPDEIRETFQDYKKVIGGRGLRVPEIVDMLQTVTSLQPTFICVDALDECVERHRPEVLDSLKQILEKSPNTRIFLTGRQHIRGEIDKHLGGRAEILSIKPNYDDTVGYIRMRLSKDTSLHAMDNGLEAEIIKSITENMPET</sequence>
<dbReference type="Proteomes" id="UP000244722">
    <property type="component" value="Unassembled WGS sequence"/>
</dbReference>
<dbReference type="PANTHER" id="PTHR10039:SF15">
    <property type="entry name" value="NACHT DOMAIN-CONTAINING PROTEIN"/>
    <property type="match status" value="1"/>
</dbReference>
<gene>
    <name evidence="3" type="ORF">B9Z19DRAFT_1129690</name>
</gene>
<dbReference type="Gene3D" id="3.40.50.300">
    <property type="entry name" value="P-loop containing nucleotide triphosphate hydrolases"/>
    <property type="match status" value="1"/>
</dbReference>
<dbReference type="Pfam" id="PF24883">
    <property type="entry name" value="NPHP3_N"/>
    <property type="match status" value="1"/>
</dbReference>
<dbReference type="EMBL" id="NESQ01000187">
    <property type="protein sequence ID" value="PUU76472.1"/>
    <property type="molecule type" value="Genomic_DNA"/>
</dbReference>
<keyword evidence="4" id="KW-1185">Reference proteome</keyword>
<dbReference type="AlphaFoldDB" id="A0A2T6ZLV3"/>
<evidence type="ECO:0000259" key="2">
    <source>
        <dbReference type="Pfam" id="PF24883"/>
    </source>
</evidence>
<dbReference type="OrthoDB" id="195446at2759"/>
<keyword evidence="1" id="KW-0677">Repeat</keyword>
<dbReference type="SUPFAM" id="SSF52540">
    <property type="entry name" value="P-loop containing nucleoside triphosphate hydrolases"/>
    <property type="match status" value="1"/>
</dbReference>
<accession>A0A2T6ZLV3</accession>
<feature type="domain" description="Nephrocystin 3-like N-terminal" evidence="2">
    <location>
        <begin position="67"/>
        <end position="225"/>
    </location>
</feature>
<protein>
    <recommendedName>
        <fullName evidence="2">Nephrocystin 3-like N-terminal domain-containing protein</fullName>
    </recommendedName>
</protein>
<organism evidence="3 4">
    <name type="scientific">Tuber borchii</name>
    <name type="common">White truffle</name>
    <dbReference type="NCBI Taxonomy" id="42251"/>
    <lineage>
        <taxon>Eukaryota</taxon>
        <taxon>Fungi</taxon>
        <taxon>Dikarya</taxon>
        <taxon>Ascomycota</taxon>
        <taxon>Pezizomycotina</taxon>
        <taxon>Pezizomycetes</taxon>
        <taxon>Pezizales</taxon>
        <taxon>Tuberaceae</taxon>
        <taxon>Tuber</taxon>
    </lineage>
</organism>
<evidence type="ECO:0000256" key="1">
    <source>
        <dbReference type="ARBA" id="ARBA00022737"/>
    </source>
</evidence>
<dbReference type="InterPro" id="IPR027417">
    <property type="entry name" value="P-loop_NTPase"/>
</dbReference>
<proteinExistence type="predicted"/>
<dbReference type="PANTHER" id="PTHR10039">
    <property type="entry name" value="AMELOGENIN"/>
    <property type="match status" value="1"/>
</dbReference>
<evidence type="ECO:0000313" key="3">
    <source>
        <dbReference type="EMBL" id="PUU76472.1"/>
    </source>
</evidence>
<reference evidence="3 4" key="1">
    <citation type="submission" date="2017-04" db="EMBL/GenBank/DDBJ databases">
        <title>Draft genome sequence of Tuber borchii Vittad., a whitish edible truffle.</title>
        <authorList>
            <consortium name="DOE Joint Genome Institute"/>
            <person name="Murat C."/>
            <person name="Kuo A."/>
            <person name="Barry K.W."/>
            <person name="Clum A."/>
            <person name="Dockter R.B."/>
            <person name="Fauchery L."/>
            <person name="Iotti M."/>
            <person name="Kohler A."/>
            <person name="Labutti K."/>
            <person name="Lindquist E.A."/>
            <person name="Lipzen A."/>
            <person name="Ohm R.A."/>
            <person name="Wang M."/>
            <person name="Grigoriev I.V."/>
            <person name="Zambonelli A."/>
            <person name="Martin F.M."/>
        </authorList>
    </citation>
    <scope>NUCLEOTIDE SEQUENCE [LARGE SCALE GENOMIC DNA]</scope>
    <source>
        <strain evidence="3 4">Tbo3840</strain>
    </source>
</reference>